<keyword evidence="1" id="KW-1133">Transmembrane helix</keyword>
<dbReference type="KEGG" id="care:LT85_5004"/>
<reference evidence="3" key="1">
    <citation type="journal article" date="2014" name="Soil Biol. Biochem.">
        <title>Structure and function of bacterial communities in ageing soils: Insights from the Mendocino ecological staircase.</title>
        <authorList>
            <person name="Uroz S."/>
            <person name="Tech J.J."/>
            <person name="Sawaya N.A."/>
            <person name="Frey-Klett P."/>
            <person name="Leveau J.H.J."/>
        </authorList>
    </citation>
    <scope>NUCLEOTIDE SEQUENCE [LARGE SCALE GENOMIC DNA]</scope>
    <source>
        <strain evidence="3">Cal35</strain>
    </source>
</reference>
<dbReference type="AlphaFoldDB" id="A0A0A1FMI1"/>
<evidence type="ECO:0000256" key="1">
    <source>
        <dbReference type="SAM" id="Phobius"/>
    </source>
</evidence>
<dbReference type="RefSeq" id="WP_052135450.1">
    <property type="nucleotide sequence ID" value="NZ_CP009962.1"/>
</dbReference>
<dbReference type="EMBL" id="CP009962">
    <property type="protein sequence ID" value="AIY44162.1"/>
    <property type="molecule type" value="Genomic_DNA"/>
</dbReference>
<dbReference type="Proteomes" id="UP000030302">
    <property type="component" value="Chromosome"/>
</dbReference>
<gene>
    <name evidence="2" type="ORF">LT85_5004</name>
</gene>
<proteinExistence type="predicted"/>
<evidence type="ECO:0000313" key="3">
    <source>
        <dbReference type="Proteomes" id="UP000030302"/>
    </source>
</evidence>
<keyword evidence="1" id="KW-0472">Membrane</keyword>
<evidence type="ECO:0008006" key="4">
    <source>
        <dbReference type="Google" id="ProtNLM"/>
    </source>
</evidence>
<dbReference type="HOGENOM" id="CLU_103234_3_0_4"/>
<name>A0A0A1FMI1_9BURK</name>
<evidence type="ECO:0000313" key="2">
    <source>
        <dbReference type="EMBL" id="AIY44162.1"/>
    </source>
</evidence>
<dbReference type="OrthoDB" id="8547299at2"/>
<dbReference type="NCBIfam" id="TIGR02523">
    <property type="entry name" value="type_IV_pilV"/>
    <property type="match status" value="1"/>
</dbReference>
<sequence length="180" mass="19421">MIVAGNDIAVQSGAGLIEVLVAMVIVAFALFALIDVQTTALRYQKAAHVRTVASQFSADLADRVRANIRGAHEGVYNLPQQSYPTLDEVSPSCFNPNHCTAREIAAKDIHVWRNQLSRAVSGGWGEISGSVTDGFTTRVYFRDVIAQGSGFGLAAESCQPRAANLSIDKDVRCYATIFFP</sequence>
<accession>A0A0A1FMI1</accession>
<protein>
    <recommendedName>
        <fullName evidence="4">Type IV pilus modification protein PilV</fullName>
    </recommendedName>
</protein>
<keyword evidence="1" id="KW-0812">Transmembrane</keyword>
<dbReference type="STRING" id="279058.LT85_5004"/>
<feature type="transmembrane region" description="Helical" evidence="1">
    <location>
        <begin position="12"/>
        <end position="34"/>
    </location>
</feature>
<keyword evidence="3" id="KW-1185">Reference proteome</keyword>
<dbReference type="InterPro" id="IPR013362">
    <property type="entry name" value="Pilus_4_PilV"/>
</dbReference>
<organism evidence="2 3">
    <name type="scientific">Collimonas arenae</name>
    <dbReference type="NCBI Taxonomy" id="279058"/>
    <lineage>
        <taxon>Bacteria</taxon>
        <taxon>Pseudomonadati</taxon>
        <taxon>Pseudomonadota</taxon>
        <taxon>Betaproteobacteria</taxon>
        <taxon>Burkholderiales</taxon>
        <taxon>Oxalobacteraceae</taxon>
        <taxon>Collimonas</taxon>
    </lineage>
</organism>